<feature type="coiled-coil region" evidence="7">
    <location>
        <begin position="187"/>
        <end position="222"/>
    </location>
</feature>
<dbReference type="GO" id="GO:0016787">
    <property type="term" value="F:hydrolase activity"/>
    <property type="evidence" value="ECO:0007669"/>
    <property type="project" value="UniProtKB-KW"/>
</dbReference>
<keyword evidence="2" id="KW-0547">Nucleotide-binding</keyword>
<protein>
    <recommendedName>
        <fullName evidence="1">RNA helicase</fullName>
        <ecNumber evidence="1">3.6.4.13</ecNumber>
    </recommendedName>
</protein>
<dbReference type="Pfam" id="PF21010">
    <property type="entry name" value="HA2_C"/>
    <property type="match status" value="1"/>
</dbReference>
<keyword evidence="4" id="KW-0347">Helicase</keyword>
<evidence type="ECO:0000313" key="9">
    <source>
        <dbReference type="EMBL" id="KAK3018154.1"/>
    </source>
</evidence>
<keyword evidence="10" id="KW-1185">Reference proteome</keyword>
<name>A0AA88W2L1_9ASTE</name>
<dbReference type="InterPro" id="IPR048333">
    <property type="entry name" value="HA2_WH"/>
</dbReference>
<evidence type="ECO:0000256" key="2">
    <source>
        <dbReference type="ARBA" id="ARBA00022741"/>
    </source>
</evidence>
<evidence type="ECO:0000256" key="3">
    <source>
        <dbReference type="ARBA" id="ARBA00022801"/>
    </source>
</evidence>
<proteinExistence type="predicted"/>
<sequence>MLYRSFLSAATSVPDVLVELGLALVIIFIRIVHTTMNELLPSPVPDIPRTNLCQVVLLLKSLQVENLLEFDFMDPPPEDNILNSLYQLWILGALDNIGNLIDLGWKMVEFPLDPPLAKMLLTGEMLGCTNEILTIVLSRGYLDNEGVHAVRDTRGAQWLAELGPIFFSIRDSNSSMLEHKIKQKVVKTAMDEEMENMRKIQAEAEKKSKQNEREKRAKQQQQVCRKWGLLLGRLTFERERGACCFGGKGNTRVEEKGSVLCALVWIHK</sequence>
<evidence type="ECO:0000256" key="7">
    <source>
        <dbReference type="SAM" id="Coils"/>
    </source>
</evidence>
<dbReference type="GO" id="GO:0003723">
    <property type="term" value="F:RNA binding"/>
    <property type="evidence" value="ECO:0007669"/>
    <property type="project" value="TreeGrafter"/>
</dbReference>
<organism evidence="9 10">
    <name type="scientific">Escallonia herrerae</name>
    <dbReference type="NCBI Taxonomy" id="1293975"/>
    <lineage>
        <taxon>Eukaryota</taxon>
        <taxon>Viridiplantae</taxon>
        <taxon>Streptophyta</taxon>
        <taxon>Embryophyta</taxon>
        <taxon>Tracheophyta</taxon>
        <taxon>Spermatophyta</taxon>
        <taxon>Magnoliopsida</taxon>
        <taxon>eudicotyledons</taxon>
        <taxon>Gunneridae</taxon>
        <taxon>Pentapetalae</taxon>
        <taxon>asterids</taxon>
        <taxon>campanulids</taxon>
        <taxon>Escalloniales</taxon>
        <taxon>Escalloniaceae</taxon>
        <taxon>Escallonia</taxon>
    </lineage>
</organism>
<keyword evidence="7" id="KW-0175">Coiled coil</keyword>
<evidence type="ECO:0000256" key="5">
    <source>
        <dbReference type="ARBA" id="ARBA00022840"/>
    </source>
</evidence>
<dbReference type="Gene3D" id="1.20.120.1080">
    <property type="match status" value="1"/>
</dbReference>
<dbReference type="SMART" id="SM00847">
    <property type="entry name" value="HA2"/>
    <property type="match status" value="1"/>
</dbReference>
<dbReference type="InterPro" id="IPR007502">
    <property type="entry name" value="Helicase-assoc_dom"/>
</dbReference>
<feature type="domain" description="Helicase-associated" evidence="8">
    <location>
        <begin position="83"/>
        <end position="169"/>
    </location>
</feature>
<dbReference type="Proteomes" id="UP001188597">
    <property type="component" value="Unassembled WGS sequence"/>
</dbReference>
<dbReference type="InterPro" id="IPR027417">
    <property type="entry name" value="P-loop_NTPase"/>
</dbReference>
<dbReference type="Pfam" id="PF04408">
    <property type="entry name" value="WHD_HA2"/>
    <property type="match status" value="1"/>
</dbReference>
<dbReference type="GO" id="GO:0005524">
    <property type="term" value="F:ATP binding"/>
    <property type="evidence" value="ECO:0007669"/>
    <property type="project" value="UniProtKB-KW"/>
</dbReference>
<gene>
    <name evidence="9" type="ORF">RJ639_003824</name>
</gene>
<evidence type="ECO:0000313" key="10">
    <source>
        <dbReference type="Proteomes" id="UP001188597"/>
    </source>
</evidence>
<dbReference type="EC" id="3.6.4.13" evidence="1"/>
<evidence type="ECO:0000256" key="6">
    <source>
        <dbReference type="ARBA" id="ARBA00047984"/>
    </source>
</evidence>
<comment type="catalytic activity">
    <reaction evidence="6">
        <text>ATP + H2O = ADP + phosphate + H(+)</text>
        <dbReference type="Rhea" id="RHEA:13065"/>
        <dbReference type="ChEBI" id="CHEBI:15377"/>
        <dbReference type="ChEBI" id="CHEBI:15378"/>
        <dbReference type="ChEBI" id="CHEBI:30616"/>
        <dbReference type="ChEBI" id="CHEBI:43474"/>
        <dbReference type="ChEBI" id="CHEBI:456216"/>
        <dbReference type="EC" id="3.6.4.13"/>
    </reaction>
</comment>
<dbReference type="GO" id="GO:0003724">
    <property type="term" value="F:RNA helicase activity"/>
    <property type="evidence" value="ECO:0007669"/>
    <property type="project" value="UniProtKB-EC"/>
</dbReference>
<evidence type="ECO:0000256" key="4">
    <source>
        <dbReference type="ARBA" id="ARBA00022806"/>
    </source>
</evidence>
<dbReference type="SUPFAM" id="SSF52540">
    <property type="entry name" value="P-loop containing nucleoside triphosphate hydrolases"/>
    <property type="match status" value="1"/>
</dbReference>
<dbReference type="PANTHER" id="PTHR18934:SF91">
    <property type="entry name" value="PRE-MRNA-SPLICING FACTOR ATP-DEPENDENT RNA HELICASE PRP16"/>
    <property type="match status" value="1"/>
</dbReference>
<accession>A0AA88W2L1</accession>
<keyword evidence="5" id="KW-0067">ATP-binding</keyword>
<reference evidence="9" key="1">
    <citation type="submission" date="2022-12" db="EMBL/GenBank/DDBJ databases">
        <title>Draft genome assemblies for two species of Escallonia (Escalloniales).</title>
        <authorList>
            <person name="Chanderbali A."/>
            <person name="Dervinis C."/>
            <person name="Anghel I."/>
            <person name="Soltis D."/>
            <person name="Soltis P."/>
            <person name="Zapata F."/>
        </authorList>
    </citation>
    <scope>NUCLEOTIDE SEQUENCE</scope>
    <source>
        <strain evidence="9">UCBG64.0493</strain>
        <tissue evidence="9">Leaf</tissue>
    </source>
</reference>
<keyword evidence="3" id="KW-0378">Hydrolase</keyword>
<dbReference type="AlphaFoldDB" id="A0AA88W2L1"/>
<evidence type="ECO:0000259" key="8">
    <source>
        <dbReference type="SMART" id="SM00847"/>
    </source>
</evidence>
<dbReference type="EMBL" id="JAVXUP010000953">
    <property type="protein sequence ID" value="KAK3018154.1"/>
    <property type="molecule type" value="Genomic_DNA"/>
</dbReference>
<dbReference type="PANTHER" id="PTHR18934">
    <property type="entry name" value="ATP-DEPENDENT RNA HELICASE"/>
    <property type="match status" value="1"/>
</dbReference>
<evidence type="ECO:0000256" key="1">
    <source>
        <dbReference type="ARBA" id="ARBA00012552"/>
    </source>
</evidence>
<comment type="caution">
    <text evidence="9">The sequence shown here is derived from an EMBL/GenBank/DDBJ whole genome shotgun (WGS) entry which is preliminary data.</text>
</comment>